<keyword evidence="3" id="KW-1185">Reference proteome</keyword>
<evidence type="ECO:0000313" key="3">
    <source>
        <dbReference type="Proteomes" id="UP000279259"/>
    </source>
</evidence>
<proteinExistence type="predicted"/>
<comment type="caution">
    <text evidence="2">The sequence shown here is derived from an EMBL/GenBank/DDBJ whole genome shotgun (WGS) entry which is preliminary data.</text>
</comment>
<name>A0A427XLC2_9TREE</name>
<dbReference type="EMBL" id="RSCD01000044">
    <property type="protein sequence ID" value="RSH79554.1"/>
    <property type="molecule type" value="Genomic_DNA"/>
</dbReference>
<reference evidence="2 3" key="1">
    <citation type="submission" date="2018-11" db="EMBL/GenBank/DDBJ databases">
        <title>Genome sequence of Saitozyma podzolica DSM 27192.</title>
        <authorList>
            <person name="Aliyu H."/>
            <person name="Gorte O."/>
            <person name="Ochsenreither K."/>
        </authorList>
    </citation>
    <scope>NUCLEOTIDE SEQUENCE [LARGE SCALE GENOMIC DNA]</scope>
    <source>
        <strain evidence="2 3">DSM 27192</strain>
    </source>
</reference>
<sequence>MPTAESATSAAFPALMRVTGRFPGHLRAQDPRRNVAGADTGRRQRPNLFPVKLGGLDLILQDLRPSGVRSRFPGFTDPPSTPSRPGHRHNQIKPVPSRANGARKHSSHSGMQLPKTFSTAARERLSRDGRTCHSNIPLGSHFSRHLAQLRPDMVPFLTLDALHRLAELSQQSALCPLHDLPQVGDLPADREALAVLDESAAEAQRVQLRGDGDLVPLQRGAPEAFFRPA</sequence>
<accession>A0A427XLC2</accession>
<evidence type="ECO:0000313" key="2">
    <source>
        <dbReference type="EMBL" id="RSH79554.1"/>
    </source>
</evidence>
<dbReference type="AlphaFoldDB" id="A0A427XLC2"/>
<gene>
    <name evidence="2" type="ORF">EHS25_007973</name>
</gene>
<organism evidence="2 3">
    <name type="scientific">Saitozyma podzolica</name>
    <dbReference type="NCBI Taxonomy" id="1890683"/>
    <lineage>
        <taxon>Eukaryota</taxon>
        <taxon>Fungi</taxon>
        <taxon>Dikarya</taxon>
        <taxon>Basidiomycota</taxon>
        <taxon>Agaricomycotina</taxon>
        <taxon>Tremellomycetes</taxon>
        <taxon>Tremellales</taxon>
        <taxon>Trimorphomycetaceae</taxon>
        <taxon>Saitozyma</taxon>
    </lineage>
</organism>
<protein>
    <submittedName>
        <fullName evidence="2">Uncharacterized protein</fullName>
    </submittedName>
</protein>
<evidence type="ECO:0000256" key="1">
    <source>
        <dbReference type="SAM" id="MobiDB-lite"/>
    </source>
</evidence>
<feature type="region of interest" description="Disordered" evidence="1">
    <location>
        <begin position="69"/>
        <end position="115"/>
    </location>
</feature>
<feature type="region of interest" description="Disordered" evidence="1">
    <location>
        <begin position="24"/>
        <end position="48"/>
    </location>
</feature>
<dbReference type="Proteomes" id="UP000279259">
    <property type="component" value="Unassembled WGS sequence"/>
</dbReference>